<dbReference type="EMBL" id="JAOYFB010000038">
    <property type="protein sequence ID" value="KAK4025813.1"/>
    <property type="molecule type" value="Genomic_DNA"/>
</dbReference>
<feature type="compositionally biased region" description="Gly residues" evidence="3">
    <location>
        <begin position="803"/>
        <end position="831"/>
    </location>
</feature>
<evidence type="ECO:0000256" key="1">
    <source>
        <dbReference type="ARBA" id="ARBA00004123"/>
    </source>
</evidence>
<feature type="region of interest" description="Disordered" evidence="3">
    <location>
        <begin position="142"/>
        <end position="163"/>
    </location>
</feature>
<proteinExistence type="predicted"/>
<organism evidence="6 7">
    <name type="scientific">Daphnia magna</name>
    <dbReference type="NCBI Taxonomy" id="35525"/>
    <lineage>
        <taxon>Eukaryota</taxon>
        <taxon>Metazoa</taxon>
        <taxon>Ecdysozoa</taxon>
        <taxon>Arthropoda</taxon>
        <taxon>Crustacea</taxon>
        <taxon>Branchiopoda</taxon>
        <taxon>Diplostraca</taxon>
        <taxon>Cladocera</taxon>
        <taxon>Anomopoda</taxon>
        <taxon>Daphniidae</taxon>
        <taxon>Daphnia</taxon>
    </lineage>
</organism>
<feature type="compositionally biased region" description="Low complexity" evidence="3">
    <location>
        <begin position="870"/>
        <end position="890"/>
    </location>
</feature>
<feature type="region of interest" description="Disordered" evidence="3">
    <location>
        <begin position="797"/>
        <end position="852"/>
    </location>
</feature>
<sequence length="1829" mass="190111">MTAIDASVSELSSSLVVRRPLSMLLPPSPSSEFALFASASSTSGNHGASQAINASPGGGGTTNGVVVLPTELLLSSPVGTESSALQLVGCYGDHSANHSSEDRRHLVTIGGVGDISRCSSNGSNNNWLADLSVEVCKVETIGEEGSDNSGGGGGGGSGGGECGGGSDDWDESVFFEAAAAAAASCCATGQASHLHHNQHHQHDVGNNLDVLLGNPNLHHSSGGTDLLELDVQNCCTVDFPLSPKQLLLGGSGGGGGGGSSGNSRSSSSISSSSSNSNSSCCPEDGQLIASAGLLSSPPSTPSPSSSGGGGSTRQLQQQQPLPQPPQPCSMCSKVFTSTSALAKHKLTHSDERRFSCQLCGKAFKRQDHLNGHLITHREKKPFECRADGCGKSYCDARSLRRHQDNHHAPPGSLALAGTIQQAPSPTGLGSSLPSRSASSASSNAGLFISELSGGSPGLVMPTPSAGSTHYPAPGSNGSSTTSSGANSGHFQVNQATENGQQFAGWVTNSAATSGHDSIISLDSRAAQYGSVPPGTANGDRYLPAENQDGHQAQVTWTSAPAESVSPPKGAKKQGTHSAAMKIAEKPNNSKVDGAGTNGKIPSPSMPAAAAAAAVVVVKSTKKAKGSKMQQNGKAAAGASSTKNNGNSKKMATDSSTAANNDGLTTQQLELIQEIMRQTQEQHRLMQEEQQLIQHKPAQPSHHTASGPATAKAKKTNNKVKWTSPPPSTANNSDPNQTSGQSTAASNSSAPPGGDPSAANGGVSGRPVECNVCQRRFKNTPALNGHMRLHGGFLKKEAECSGSSGSGNGSGGGGSNGSSGGGGGGSGSGGGSSKKPGESKKDPNTPPLQTASVSVRALIEEKIIQRRNNMAANNPSSSTTPTCSSSASTSGTTTTMSVVAAAAPSSSASSVVVQQEQQHSHALPISVQSVNPPPEASVMLMDVLEEDQRESMDVQSQQPLVPKMEPEGYFEGSLLALSPVSLHRALEGDMDAIPDDDPASNEGGVSSGLHNLHHHHHHSHHGENFFSTSSSSSSALSEVPLLDDSVFHQVSAAAASALLSDISSLDLQSYMDSGNGGGNHNQQQHSQNGVGQYSDLSQYLASSAGDHVNESVVVDSSGMYGHDAASGFQHHSDAGYVSYHHHQHETSVGVVAGLVSAAFGFDPSPSTPLSSLCSPQHYVQHQYQQHSHQPDYTHSSNSVDTCSGGGGYQSMLMPGVDASPYTPSPSPVSPSVTCSSLPHLQRFQPQQQQQQQQQDAVGFYSTSSFSSGGAAHNNAQSNFMIDCANSVLYNMEASGGGGWDHAADLTTVATDALPQLMEQDQPSEQMDHQQQQSSAVLLKPVKVKKSRPSRAKKTNAIDAEAGEVKKRKTMTLTGKKCIKRSDDTDDVLMLGKGNSSAKGDGQFFSAMNLTSSASSAGRHCLMLNPKRNGVGLYWNLVRDKLVSPPQVPSSSASRQKSRVRIGKDHQCAALPRCKKKEANKERESAVLCWSANLAGGKSTELDRLLAWTRSPALPGPKRTEEEVLAVVTHFHGDIQAAKLHLLTQSSSSHHVLNNWTPEEMTVFHAALLQHGKDFPQVAQHLPSKTASQCIQFYYLWKKVCRPHEYASIKRSMVGGSTVAPQSCSPSLMDETSLCDWRDVGCSENDLISLTQPPVVATSAAASQDCSTSSSPSSSSLLLLSPCEFADCHAISSNRATPRRYQGNQSNASPSISLADKLYPCSVCHKVFDKVKSRSAHMKTHKSASMAAAAAAAASSSTTANGQDNCSSLVSNKNRKSHHHHHHHVHHHHKSPSLAGGALTPASPVSTTSHSSLSSTSCSLPSPYLPSQSLF</sequence>
<dbReference type="Proteomes" id="UP001234178">
    <property type="component" value="Unassembled WGS sequence"/>
</dbReference>
<feature type="domain" description="C2H2-type" evidence="4">
    <location>
        <begin position="354"/>
        <end position="381"/>
    </location>
</feature>
<feature type="region of interest" description="Disordered" evidence="3">
    <location>
        <begin position="250"/>
        <end position="328"/>
    </location>
</feature>
<comment type="subcellular location">
    <subcellularLocation>
        <location evidence="1">Nucleus</location>
    </subcellularLocation>
</comment>
<dbReference type="Gene3D" id="1.10.10.60">
    <property type="entry name" value="Homeodomain-like"/>
    <property type="match status" value="1"/>
</dbReference>
<feature type="compositionally biased region" description="Gly residues" evidence="3">
    <location>
        <begin position="148"/>
        <end position="163"/>
    </location>
</feature>
<feature type="region of interest" description="Disordered" evidence="3">
    <location>
        <begin position="1241"/>
        <end position="1267"/>
    </location>
</feature>
<dbReference type="Pfam" id="PF00249">
    <property type="entry name" value="Myb_DNA-binding"/>
    <property type="match status" value="1"/>
</dbReference>
<evidence type="ECO:0008006" key="8">
    <source>
        <dbReference type="Google" id="ProtNLM"/>
    </source>
</evidence>
<dbReference type="PROSITE" id="PS51293">
    <property type="entry name" value="SANT"/>
    <property type="match status" value="1"/>
</dbReference>
<feature type="domain" description="C2H2-type" evidence="4">
    <location>
        <begin position="1717"/>
        <end position="1744"/>
    </location>
</feature>
<feature type="region of interest" description="Disordered" evidence="3">
    <location>
        <begin position="559"/>
        <end position="578"/>
    </location>
</feature>
<dbReference type="Gene3D" id="3.30.160.60">
    <property type="entry name" value="Classic Zinc Finger"/>
    <property type="match status" value="3"/>
</dbReference>
<dbReference type="SMART" id="SM00355">
    <property type="entry name" value="ZnF_C2H2"/>
    <property type="match status" value="5"/>
</dbReference>
<evidence type="ECO:0000256" key="2">
    <source>
        <dbReference type="PROSITE-ProRule" id="PRU00042"/>
    </source>
</evidence>
<dbReference type="Pfam" id="PF13912">
    <property type="entry name" value="zf-C2H2_6"/>
    <property type="match status" value="2"/>
</dbReference>
<keyword evidence="2" id="KW-0479">Metal-binding</keyword>
<evidence type="ECO:0000259" key="5">
    <source>
        <dbReference type="PROSITE" id="PS51293"/>
    </source>
</evidence>
<feature type="domain" description="SANT" evidence="5">
    <location>
        <begin position="1549"/>
        <end position="1600"/>
    </location>
</feature>
<evidence type="ECO:0000259" key="4">
    <source>
        <dbReference type="PROSITE" id="PS50157"/>
    </source>
</evidence>
<dbReference type="PANTHER" id="PTHR16089:SF40">
    <property type="entry name" value="SUPPRESSOR OF ACTIVATED EGL-4 PROTEIN 1"/>
    <property type="match status" value="1"/>
</dbReference>
<feature type="region of interest" description="Disordered" evidence="3">
    <location>
        <begin position="453"/>
        <end position="490"/>
    </location>
</feature>
<dbReference type="SUPFAM" id="SSF57667">
    <property type="entry name" value="beta-beta-alpha zinc fingers"/>
    <property type="match status" value="2"/>
</dbReference>
<feature type="compositionally biased region" description="Low complexity" evidence="3">
    <location>
        <begin position="1798"/>
        <end position="1829"/>
    </location>
</feature>
<feature type="compositionally biased region" description="Basic residues" evidence="3">
    <location>
        <begin position="1771"/>
        <end position="1789"/>
    </location>
</feature>
<feature type="domain" description="C2H2-type" evidence="4">
    <location>
        <begin position="382"/>
        <end position="406"/>
    </location>
</feature>
<keyword evidence="2" id="KW-0862">Zinc</keyword>
<feature type="domain" description="C2H2-type" evidence="4">
    <location>
        <begin position="767"/>
        <end position="791"/>
    </location>
</feature>
<comment type="caution">
    <text evidence="6">The sequence shown here is derived from an EMBL/GenBank/DDBJ whole genome shotgun (WGS) entry which is preliminary data.</text>
</comment>
<feature type="region of interest" description="Disordered" evidence="3">
    <location>
        <begin position="622"/>
        <end position="660"/>
    </location>
</feature>
<evidence type="ECO:0000313" key="7">
    <source>
        <dbReference type="Proteomes" id="UP001234178"/>
    </source>
</evidence>
<dbReference type="PROSITE" id="PS00028">
    <property type="entry name" value="ZINC_FINGER_C2H2_1"/>
    <property type="match status" value="4"/>
</dbReference>
<protein>
    <recommendedName>
        <fullName evidence="8">Zinc finger protein 541</fullName>
    </recommendedName>
</protein>
<dbReference type="Pfam" id="PF00096">
    <property type="entry name" value="zf-C2H2"/>
    <property type="match status" value="2"/>
</dbReference>
<feature type="compositionally biased region" description="Low complexity" evidence="3">
    <location>
        <begin position="292"/>
        <end position="305"/>
    </location>
</feature>
<dbReference type="InterPro" id="IPR009057">
    <property type="entry name" value="Homeodomain-like_sf"/>
</dbReference>
<feature type="region of interest" description="Disordered" evidence="3">
    <location>
        <begin position="1755"/>
        <end position="1829"/>
    </location>
</feature>
<dbReference type="InterPro" id="IPR001005">
    <property type="entry name" value="SANT/Myb"/>
</dbReference>
<gene>
    <name evidence="6" type="ORF">OUZ56_014859</name>
</gene>
<dbReference type="SUPFAM" id="SSF46689">
    <property type="entry name" value="Homeodomain-like"/>
    <property type="match status" value="1"/>
</dbReference>
<dbReference type="InterPro" id="IPR036236">
    <property type="entry name" value="Znf_C2H2_sf"/>
</dbReference>
<feature type="compositionally biased region" description="Basic residues" evidence="3">
    <location>
        <begin position="1010"/>
        <end position="1019"/>
    </location>
</feature>
<feature type="region of interest" description="Disordered" evidence="3">
    <location>
        <begin position="865"/>
        <end position="890"/>
    </location>
</feature>
<evidence type="ECO:0000256" key="3">
    <source>
        <dbReference type="SAM" id="MobiDB-lite"/>
    </source>
</evidence>
<feature type="compositionally biased region" description="Gly residues" evidence="3">
    <location>
        <begin position="250"/>
        <end position="260"/>
    </location>
</feature>
<name>A0ABR0ALF4_9CRUS</name>
<feature type="compositionally biased region" description="Low complexity" evidence="3">
    <location>
        <begin position="471"/>
        <end position="488"/>
    </location>
</feature>
<dbReference type="InterPro" id="IPR013087">
    <property type="entry name" value="Znf_C2H2_type"/>
</dbReference>
<dbReference type="InterPro" id="IPR051066">
    <property type="entry name" value="Trans_reg/Corepressor"/>
</dbReference>
<feature type="compositionally biased region" description="Polar residues" evidence="3">
    <location>
        <begin position="1759"/>
        <end position="1770"/>
    </location>
</feature>
<keyword evidence="7" id="KW-1185">Reference proteome</keyword>
<reference evidence="6 7" key="1">
    <citation type="journal article" date="2023" name="Nucleic Acids Res.">
        <title>The hologenome of Daphnia magna reveals possible DNA methylation and microbiome-mediated evolution of the host genome.</title>
        <authorList>
            <person name="Chaturvedi A."/>
            <person name="Li X."/>
            <person name="Dhandapani V."/>
            <person name="Marshall H."/>
            <person name="Kissane S."/>
            <person name="Cuenca-Cambronero M."/>
            <person name="Asole G."/>
            <person name="Calvet F."/>
            <person name="Ruiz-Romero M."/>
            <person name="Marangio P."/>
            <person name="Guigo R."/>
            <person name="Rago D."/>
            <person name="Mirbahai L."/>
            <person name="Eastwood N."/>
            <person name="Colbourne J.K."/>
            <person name="Zhou J."/>
            <person name="Mallon E."/>
            <person name="Orsini L."/>
        </authorList>
    </citation>
    <scope>NUCLEOTIDE SEQUENCE [LARGE SCALE GENOMIC DNA]</scope>
    <source>
        <strain evidence="6">LRV0_1</strain>
    </source>
</reference>
<dbReference type="PANTHER" id="PTHR16089">
    <property type="entry name" value="REST COREPRESSOR COREST PROTEIN-RELATED"/>
    <property type="match status" value="1"/>
</dbReference>
<dbReference type="PROSITE" id="PS50157">
    <property type="entry name" value="ZINC_FINGER_C2H2_2"/>
    <property type="match status" value="5"/>
</dbReference>
<evidence type="ECO:0000313" key="6">
    <source>
        <dbReference type="EMBL" id="KAK4025813.1"/>
    </source>
</evidence>
<feature type="compositionally biased region" description="Low complexity" evidence="3">
    <location>
        <begin position="261"/>
        <end position="279"/>
    </location>
</feature>
<feature type="compositionally biased region" description="Polar residues" evidence="3">
    <location>
        <begin position="728"/>
        <end position="749"/>
    </location>
</feature>
<accession>A0ABR0ALF4</accession>
<dbReference type="InterPro" id="IPR017884">
    <property type="entry name" value="SANT_dom"/>
</dbReference>
<feature type="compositionally biased region" description="Polar residues" evidence="3">
    <location>
        <begin position="627"/>
        <end position="660"/>
    </location>
</feature>
<dbReference type="SMART" id="SM00717">
    <property type="entry name" value="SANT"/>
    <property type="match status" value="1"/>
</dbReference>
<keyword evidence="2" id="KW-0863">Zinc-finger</keyword>
<feature type="domain" description="C2H2-type" evidence="4">
    <location>
        <begin position="326"/>
        <end position="353"/>
    </location>
</feature>
<feature type="region of interest" description="Disordered" evidence="3">
    <location>
        <begin position="990"/>
        <end position="1029"/>
    </location>
</feature>
<feature type="region of interest" description="Disordered" evidence="3">
    <location>
        <begin position="679"/>
        <end position="762"/>
    </location>
</feature>